<dbReference type="GO" id="GO:0003677">
    <property type="term" value="F:DNA binding"/>
    <property type="evidence" value="ECO:0007669"/>
    <property type="project" value="UniProtKB-KW"/>
</dbReference>
<evidence type="ECO:0000256" key="1">
    <source>
        <dbReference type="ARBA" id="ARBA00022553"/>
    </source>
</evidence>
<evidence type="ECO:0000259" key="4">
    <source>
        <dbReference type="PROSITE" id="PS50043"/>
    </source>
</evidence>
<keyword evidence="2" id="KW-0238">DNA-binding</keyword>
<dbReference type="InterPro" id="IPR001789">
    <property type="entry name" value="Sig_transdc_resp-reg_receiver"/>
</dbReference>
<organism evidence="6 7">
    <name type="scientific">Herminiimonas fonticola</name>
    <dbReference type="NCBI Taxonomy" id="303380"/>
    <lineage>
        <taxon>Bacteria</taxon>
        <taxon>Pseudomonadati</taxon>
        <taxon>Pseudomonadota</taxon>
        <taxon>Betaproteobacteria</taxon>
        <taxon>Burkholderiales</taxon>
        <taxon>Oxalobacteraceae</taxon>
        <taxon>Herminiimonas</taxon>
    </lineage>
</organism>
<dbReference type="InterPro" id="IPR058245">
    <property type="entry name" value="NreC/VraR/RcsB-like_REC"/>
</dbReference>
<evidence type="ECO:0000256" key="3">
    <source>
        <dbReference type="PROSITE-ProRule" id="PRU00169"/>
    </source>
</evidence>
<dbReference type="SMART" id="SM00421">
    <property type="entry name" value="HTH_LUXR"/>
    <property type="match status" value="1"/>
</dbReference>
<dbReference type="InterPro" id="IPR039420">
    <property type="entry name" value="WalR-like"/>
</dbReference>
<dbReference type="SMART" id="SM00448">
    <property type="entry name" value="REC"/>
    <property type="match status" value="1"/>
</dbReference>
<dbReference type="CDD" id="cd06170">
    <property type="entry name" value="LuxR_C_like"/>
    <property type="match status" value="1"/>
</dbReference>
<dbReference type="InterPro" id="IPR011006">
    <property type="entry name" value="CheY-like_superfamily"/>
</dbReference>
<dbReference type="PROSITE" id="PS00622">
    <property type="entry name" value="HTH_LUXR_1"/>
    <property type="match status" value="1"/>
</dbReference>
<dbReference type="Pfam" id="PF00072">
    <property type="entry name" value="Response_reg"/>
    <property type="match status" value="1"/>
</dbReference>
<dbReference type="EMBL" id="SNWF01000004">
    <property type="protein sequence ID" value="TDN94350.1"/>
    <property type="molecule type" value="Genomic_DNA"/>
</dbReference>
<protein>
    <submittedName>
        <fullName evidence="6">LuxR family two component transcriptional regulator</fullName>
    </submittedName>
</protein>
<dbReference type="AlphaFoldDB" id="A0A4R6GIV2"/>
<dbReference type="SUPFAM" id="SSF46894">
    <property type="entry name" value="C-terminal effector domain of the bipartite response regulators"/>
    <property type="match status" value="1"/>
</dbReference>
<dbReference type="PROSITE" id="PS50043">
    <property type="entry name" value="HTH_LUXR_2"/>
    <property type="match status" value="1"/>
</dbReference>
<feature type="domain" description="HTH luxR-type" evidence="4">
    <location>
        <begin position="136"/>
        <end position="201"/>
    </location>
</feature>
<evidence type="ECO:0000259" key="5">
    <source>
        <dbReference type="PROSITE" id="PS50110"/>
    </source>
</evidence>
<feature type="domain" description="Response regulatory" evidence="5">
    <location>
        <begin position="4"/>
        <end position="120"/>
    </location>
</feature>
<gene>
    <name evidence="6" type="ORF">EV677_0893</name>
</gene>
<evidence type="ECO:0000256" key="2">
    <source>
        <dbReference type="ARBA" id="ARBA00023125"/>
    </source>
</evidence>
<sequence>MTTRLAIAEDHALIREGLKSLLAHVPDLEIVADTGDGAKVEQLLAQTQADLLLLDLDLPGCHGIALAARIKQQHPAIKILILTGSTDHASVIQAFAAGADGYLLKHEDSSELLEAIPAVLKNTRYISKLLGPIDNFQECSEQVTPREQQILKLIAAGQSTQQIADTLEVSILTVRKHRQNLMQKLALHNAVELTRYALRPGTE</sequence>
<dbReference type="Gene3D" id="3.40.50.2300">
    <property type="match status" value="1"/>
</dbReference>
<accession>A0A4R6GIV2</accession>
<dbReference type="OrthoDB" id="9780593at2"/>
<dbReference type="Pfam" id="PF00196">
    <property type="entry name" value="GerE"/>
    <property type="match status" value="1"/>
</dbReference>
<evidence type="ECO:0000313" key="6">
    <source>
        <dbReference type="EMBL" id="TDN94350.1"/>
    </source>
</evidence>
<dbReference type="InterPro" id="IPR016032">
    <property type="entry name" value="Sig_transdc_resp-reg_C-effctor"/>
</dbReference>
<comment type="caution">
    <text evidence="6">The sequence shown here is derived from an EMBL/GenBank/DDBJ whole genome shotgun (WGS) entry which is preliminary data.</text>
</comment>
<dbReference type="CDD" id="cd17535">
    <property type="entry name" value="REC_NarL-like"/>
    <property type="match status" value="1"/>
</dbReference>
<proteinExistence type="predicted"/>
<dbReference type="PANTHER" id="PTHR43214">
    <property type="entry name" value="TWO-COMPONENT RESPONSE REGULATOR"/>
    <property type="match status" value="1"/>
</dbReference>
<keyword evidence="7" id="KW-1185">Reference proteome</keyword>
<name>A0A4R6GIV2_9BURK</name>
<dbReference type="PRINTS" id="PR00038">
    <property type="entry name" value="HTHLUXR"/>
</dbReference>
<feature type="modified residue" description="4-aspartylphosphate" evidence="3">
    <location>
        <position position="55"/>
    </location>
</feature>
<evidence type="ECO:0000313" key="7">
    <source>
        <dbReference type="Proteomes" id="UP000294737"/>
    </source>
</evidence>
<dbReference type="RefSeq" id="WP_112990973.1">
    <property type="nucleotide sequence ID" value="NZ_PTLZ01000001.1"/>
</dbReference>
<dbReference type="InterPro" id="IPR000792">
    <property type="entry name" value="Tscrpt_reg_LuxR_C"/>
</dbReference>
<reference evidence="6 7" key="1">
    <citation type="submission" date="2019-03" db="EMBL/GenBank/DDBJ databases">
        <title>Genomic Encyclopedia of Type Strains, Phase IV (KMG-IV): sequencing the most valuable type-strain genomes for metagenomic binning, comparative biology and taxonomic classification.</title>
        <authorList>
            <person name="Goeker M."/>
        </authorList>
    </citation>
    <scope>NUCLEOTIDE SEQUENCE [LARGE SCALE GENOMIC DNA]</scope>
    <source>
        <strain evidence="6 7">DSM 18555</strain>
    </source>
</reference>
<dbReference type="GO" id="GO:0000160">
    <property type="term" value="P:phosphorelay signal transduction system"/>
    <property type="evidence" value="ECO:0007669"/>
    <property type="project" value="InterPro"/>
</dbReference>
<keyword evidence="1 3" id="KW-0597">Phosphoprotein</keyword>
<dbReference type="PROSITE" id="PS50110">
    <property type="entry name" value="RESPONSE_REGULATORY"/>
    <property type="match status" value="1"/>
</dbReference>
<dbReference type="Proteomes" id="UP000294737">
    <property type="component" value="Unassembled WGS sequence"/>
</dbReference>
<dbReference type="SUPFAM" id="SSF52172">
    <property type="entry name" value="CheY-like"/>
    <property type="match status" value="1"/>
</dbReference>
<dbReference type="GO" id="GO:0006355">
    <property type="term" value="P:regulation of DNA-templated transcription"/>
    <property type="evidence" value="ECO:0007669"/>
    <property type="project" value="InterPro"/>
</dbReference>
<dbReference type="PANTHER" id="PTHR43214:SF43">
    <property type="entry name" value="TWO-COMPONENT RESPONSE REGULATOR"/>
    <property type="match status" value="1"/>
</dbReference>